<dbReference type="InterPro" id="IPR009387">
    <property type="entry name" value="HigB-2"/>
</dbReference>
<name>A0AB33J1J8_9BACT</name>
<organism evidence="1">
    <name type="scientific">Prevotella sp. GTC17254</name>
    <dbReference type="NCBI Taxonomy" id="3236794"/>
    <lineage>
        <taxon>Bacteria</taxon>
        <taxon>Pseudomonadati</taxon>
        <taxon>Bacteroidota</taxon>
        <taxon>Bacteroidia</taxon>
        <taxon>Bacteroidales</taxon>
        <taxon>Prevotellaceae</taxon>
        <taxon>Prevotella</taxon>
    </lineage>
</organism>
<reference evidence="1" key="1">
    <citation type="submission" date="2024-07" db="EMBL/GenBank/DDBJ databases">
        <title>Complete genome sequence of Prevotella sp. YM-2024 GTC17254.</title>
        <authorList>
            <person name="Hayashi M."/>
            <person name="Muto Y."/>
            <person name="Tanaka K."/>
            <person name="Niwa H."/>
        </authorList>
    </citation>
    <scope>NUCLEOTIDE SEQUENCE</scope>
    <source>
        <strain evidence="1">GTC17254</strain>
    </source>
</reference>
<gene>
    <name evidence="1" type="ORF">GTC17254_16130</name>
</gene>
<evidence type="ECO:0008006" key="2">
    <source>
        <dbReference type="Google" id="ProtNLM"/>
    </source>
</evidence>
<accession>A0AB33J1J8</accession>
<sequence length="110" mass="12613">MKYAIELGTRFKKSFKRLHKKYHSLDREFEAFLASISANPTQGADLGRGIRKIRMQISDKGKGKSHGARIITYTTIIDIEEGIITLLAIYDKEEQSTITKKEIQQLLEEL</sequence>
<dbReference type="EMBL" id="AP035786">
    <property type="protein sequence ID" value="BFO74016.1"/>
    <property type="molecule type" value="Genomic_DNA"/>
</dbReference>
<protein>
    <recommendedName>
        <fullName evidence="2">Addiction module toxin RelE</fullName>
    </recommendedName>
</protein>
<proteinExistence type="predicted"/>
<dbReference type="AlphaFoldDB" id="A0AB33J1J8"/>
<dbReference type="Pfam" id="PF06296">
    <property type="entry name" value="RelE"/>
    <property type="match status" value="1"/>
</dbReference>
<evidence type="ECO:0000313" key="1">
    <source>
        <dbReference type="EMBL" id="BFO74016.1"/>
    </source>
</evidence>